<keyword evidence="2" id="KW-1185">Reference proteome</keyword>
<evidence type="ECO:0000313" key="2">
    <source>
        <dbReference type="Proteomes" id="UP001558632"/>
    </source>
</evidence>
<evidence type="ECO:0000313" key="1">
    <source>
        <dbReference type="EMBL" id="KAL1235262.1"/>
    </source>
</evidence>
<organism evidence="1 2">
    <name type="scientific">Trichinella spiralis</name>
    <name type="common">Trichina worm</name>
    <dbReference type="NCBI Taxonomy" id="6334"/>
    <lineage>
        <taxon>Eukaryota</taxon>
        <taxon>Metazoa</taxon>
        <taxon>Ecdysozoa</taxon>
        <taxon>Nematoda</taxon>
        <taxon>Enoplea</taxon>
        <taxon>Dorylaimia</taxon>
        <taxon>Trichinellida</taxon>
        <taxon>Trichinellidae</taxon>
        <taxon>Trichinella</taxon>
    </lineage>
</organism>
<protein>
    <submittedName>
        <fullName evidence="1">Pentatricopeptide repeat-containing protein</fullName>
    </submittedName>
</protein>
<accession>A0ABR3KCZ0</accession>
<sequence>MEWVHMHHIRKLADAQQLVAFQTIFHAAFWLFLSDLGCGSKDRQQYELIQLRDFLANFLHAALTLPFQRVFCSLFQPSHYTEWALLMHNSPLYMKVIKFFVDKFSPAVCSNPLHVASNLLLDFSHSNLEVS</sequence>
<reference evidence="1 2" key="1">
    <citation type="submission" date="2024-07" db="EMBL/GenBank/DDBJ databases">
        <title>Enhanced genomic and transcriptomic resources for Trichinella pseudospiralis and T. spiralis underpin the discovery of pronounced molecular differences between stages and species.</title>
        <authorList>
            <person name="Pasi K.K."/>
            <person name="La Rosa G."/>
            <person name="Gomez-Morales M.A."/>
            <person name="Tosini F."/>
            <person name="Sumanam S."/>
            <person name="Young N.D."/>
            <person name="Chang B.C."/>
            <person name="Robin G.B."/>
        </authorList>
    </citation>
    <scope>NUCLEOTIDE SEQUENCE [LARGE SCALE GENOMIC DNA]</scope>
    <source>
        <strain evidence="1">ISS534</strain>
    </source>
</reference>
<dbReference type="EMBL" id="JBEUSY010000377">
    <property type="protein sequence ID" value="KAL1235262.1"/>
    <property type="molecule type" value="Genomic_DNA"/>
</dbReference>
<comment type="caution">
    <text evidence="1">The sequence shown here is derived from an EMBL/GenBank/DDBJ whole genome shotgun (WGS) entry which is preliminary data.</text>
</comment>
<proteinExistence type="predicted"/>
<name>A0ABR3KCZ0_TRISP</name>
<gene>
    <name evidence="1" type="ORF">TSPI_04191</name>
</gene>
<dbReference type="Proteomes" id="UP001558632">
    <property type="component" value="Unassembled WGS sequence"/>
</dbReference>